<dbReference type="AlphaFoldDB" id="A0A016SZ83"/>
<keyword evidence="2" id="KW-1185">Reference proteome</keyword>
<dbReference type="EMBL" id="JARK01001492">
    <property type="protein sequence ID" value="EYB95785.1"/>
    <property type="molecule type" value="Genomic_DNA"/>
</dbReference>
<organism evidence="1 2">
    <name type="scientific">Ancylostoma ceylanicum</name>
    <dbReference type="NCBI Taxonomy" id="53326"/>
    <lineage>
        <taxon>Eukaryota</taxon>
        <taxon>Metazoa</taxon>
        <taxon>Ecdysozoa</taxon>
        <taxon>Nematoda</taxon>
        <taxon>Chromadorea</taxon>
        <taxon>Rhabditida</taxon>
        <taxon>Rhabditina</taxon>
        <taxon>Rhabditomorpha</taxon>
        <taxon>Strongyloidea</taxon>
        <taxon>Ancylostomatidae</taxon>
        <taxon>Ancylostomatinae</taxon>
        <taxon>Ancylostoma</taxon>
    </lineage>
</organism>
<gene>
    <name evidence="1" type="primary">Acey_s0156.g3144</name>
    <name evidence="1" type="ORF">Y032_0156g3144</name>
</gene>
<sequence>MLFLRGGKETYQSLESELTDGRLQKKTCQGLLHRKEEEEEEKNQRLNTALMNFEVKQYAAVLELLLRQKLCALVCWLVGFLGFYC</sequence>
<protein>
    <submittedName>
        <fullName evidence="1">Uncharacterized protein</fullName>
    </submittedName>
</protein>
<accession>A0A016SZ83</accession>
<evidence type="ECO:0000313" key="2">
    <source>
        <dbReference type="Proteomes" id="UP000024635"/>
    </source>
</evidence>
<comment type="caution">
    <text evidence="1">The sequence shown here is derived from an EMBL/GenBank/DDBJ whole genome shotgun (WGS) entry which is preliminary data.</text>
</comment>
<proteinExistence type="predicted"/>
<reference evidence="2" key="1">
    <citation type="journal article" date="2015" name="Nat. Genet.">
        <title>The genome and transcriptome of the zoonotic hookworm Ancylostoma ceylanicum identify infection-specific gene families.</title>
        <authorList>
            <person name="Schwarz E.M."/>
            <person name="Hu Y."/>
            <person name="Antoshechkin I."/>
            <person name="Miller M.M."/>
            <person name="Sternberg P.W."/>
            <person name="Aroian R.V."/>
        </authorList>
    </citation>
    <scope>NUCLEOTIDE SEQUENCE</scope>
    <source>
        <strain evidence="2">HY135</strain>
    </source>
</reference>
<dbReference type="Proteomes" id="UP000024635">
    <property type="component" value="Unassembled WGS sequence"/>
</dbReference>
<evidence type="ECO:0000313" key="1">
    <source>
        <dbReference type="EMBL" id="EYB95785.1"/>
    </source>
</evidence>
<name>A0A016SZ83_9BILA</name>